<keyword evidence="1" id="KW-0812">Transmembrane</keyword>
<keyword evidence="3" id="KW-1185">Reference proteome</keyword>
<sequence>MWNIQYCALMVERRLSVTGAFVLGGTASAVLLSWYAARLEYPLFALEHPVQMLPVAVFFVLGGLPAFLLVGNECLHQLASR</sequence>
<comment type="caution">
    <text evidence="2">The sequence shown here is derived from an EMBL/GenBank/DDBJ whole genome shotgun (WGS) entry which is preliminary data.</text>
</comment>
<gene>
    <name evidence="2" type="ORF">C484_03019</name>
</gene>
<feature type="transmembrane region" description="Helical" evidence="1">
    <location>
        <begin position="49"/>
        <end position="71"/>
    </location>
</feature>
<organism evidence="2 3">
    <name type="scientific">Natrialba taiwanensis DSM 12281</name>
    <dbReference type="NCBI Taxonomy" id="1230458"/>
    <lineage>
        <taxon>Archaea</taxon>
        <taxon>Methanobacteriati</taxon>
        <taxon>Methanobacteriota</taxon>
        <taxon>Stenosarchaea group</taxon>
        <taxon>Halobacteria</taxon>
        <taxon>Halobacteriales</taxon>
        <taxon>Natrialbaceae</taxon>
        <taxon>Natrialba</taxon>
    </lineage>
</organism>
<evidence type="ECO:0000256" key="1">
    <source>
        <dbReference type="SAM" id="Phobius"/>
    </source>
</evidence>
<dbReference type="AlphaFoldDB" id="M0ADI8"/>
<dbReference type="EMBL" id="AOIL01000012">
    <property type="protein sequence ID" value="ELY95927.1"/>
    <property type="molecule type" value="Genomic_DNA"/>
</dbReference>
<dbReference type="PATRIC" id="fig|1230458.4.peg.599"/>
<keyword evidence="1" id="KW-0472">Membrane</keyword>
<dbReference type="Proteomes" id="UP000011648">
    <property type="component" value="Unassembled WGS sequence"/>
</dbReference>
<protein>
    <submittedName>
        <fullName evidence="2">TRAP dicarboxylate transporter subunit DctM</fullName>
    </submittedName>
</protein>
<feature type="transmembrane region" description="Helical" evidence="1">
    <location>
        <begin position="15"/>
        <end position="37"/>
    </location>
</feature>
<evidence type="ECO:0000313" key="3">
    <source>
        <dbReference type="Proteomes" id="UP000011648"/>
    </source>
</evidence>
<reference evidence="2 3" key="1">
    <citation type="journal article" date="2014" name="PLoS Genet.">
        <title>Phylogenetically driven sequencing of extremely halophilic archaea reveals strategies for static and dynamic osmo-response.</title>
        <authorList>
            <person name="Becker E.A."/>
            <person name="Seitzer P.M."/>
            <person name="Tritt A."/>
            <person name="Larsen D."/>
            <person name="Krusor M."/>
            <person name="Yao A.I."/>
            <person name="Wu D."/>
            <person name="Madern D."/>
            <person name="Eisen J.A."/>
            <person name="Darling A.E."/>
            <person name="Facciotti M.T."/>
        </authorList>
    </citation>
    <scope>NUCLEOTIDE SEQUENCE [LARGE SCALE GENOMIC DNA]</scope>
    <source>
        <strain evidence="2 3">DSM 12281</strain>
    </source>
</reference>
<accession>M0ADI8</accession>
<evidence type="ECO:0000313" key="2">
    <source>
        <dbReference type="EMBL" id="ELY95927.1"/>
    </source>
</evidence>
<name>M0ADI8_9EURY</name>
<keyword evidence="1" id="KW-1133">Transmembrane helix</keyword>
<proteinExistence type="predicted"/>
<dbReference type="STRING" id="1230458.C484_03019"/>